<comment type="cofactor">
    <cofactor evidence="2">
        <name>Mg(2+)</name>
        <dbReference type="ChEBI" id="CHEBI:18420"/>
    </cofactor>
</comment>
<feature type="domain" description="PRORP" evidence="14">
    <location>
        <begin position="330"/>
        <end position="557"/>
    </location>
</feature>
<dbReference type="PANTHER" id="PTHR13547:SF13">
    <property type="entry name" value="PROTEINACEOUS RNASE P 2"/>
    <property type="match status" value="1"/>
</dbReference>
<evidence type="ECO:0000313" key="17">
    <source>
        <dbReference type="EnsemblPlants" id="PNT73660"/>
    </source>
</evidence>
<dbReference type="OrthoDB" id="46913at2759"/>
<dbReference type="Proteomes" id="UP000008810">
    <property type="component" value="Chromosome 2"/>
</dbReference>
<sequence length="603" mass="65442">MGLISATGRSCSGRSTLWRNALCGAYVYGPPWPPLSGSSKPRLLIIRVSLKAKPMATAAAGAAAAGARRRPRRGGSKGPNSDLSRTLTDCTRRGDAAAAMAAFDAAIVSGGPEDLRFAAHQYNQLLHLLASADRSSFPGGHPAVAASARRVFAHMLEATTAAPAEATITSLARVIASDPGGGDEAFELVATMRERYGLAPRLRSYGPVLAAFRRTGEAGKAYAVEAHMAASAVSPEEPELAALLDVSAKAGDADKVYEYMHKLRRAVACVSLETAEVLEGWFQSEKAAMAGKAEWDAQQVKDAIVANGGGCHQLGWLQNGPWVVRRATVGTDGECGGCGCCLASVDIDMEETQTFADSVSGLALERETKANFSHFQEWLEAHQEYEAIVDGANIALYQQNFADGGFSLVQLDAVVTELRDRYSGKWPLVILHNKRIAKLMENPSDRHLIETWRANGALYTSPSGSNDDWYWLYAAIGLNCLLVTNDEMRDHIFELLGSSFFHKWKQRHRVKYTFNKGKAVLLMPPPYSSEIQESETGSWHVPIEEKSGDERVRTWLCIGRTGLSKQTREVVQDVSSSETSKRAEHSAPQDQATAITGKRKDRD</sequence>
<gene>
    <name evidence="17" type="primary">LOC100835940</name>
    <name evidence="16" type="ORF">BRADI_2g61870v3</name>
</gene>
<reference evidence="16" key="2">
    <citation type="submission" date="2017-06" db="EMBL/GenBank/DDBJ databases">
        <title>WGS assembly of Brachypodium distachyon.</title>
        <authorList>
            <consortium name="The International Brachypodium Initiative"/>
            <person name="Lucas S."/>
            <person name="Harmon-Smith M."/>
            <person name="Lail K."/>
            <person name="Tice H."/>
            <person name="Grimwood J."/>
            <person name="Bruce D."/>
            <person name="Barry K."/>
            <person name="Shu S."/>
            <person name="Lindquist E."/>
            <person name="Wang M."/>
            <person name="Pitluck S."/>
            <person name="Vogel J.P."/>
            <person name="Garvin D.F."/>
            <person name="Mockler T.C."/>
            <person name="Schmutz J."/>
            <person name="Rokhsar D."/>
            <person name="Bevan M.W."/>
        </authorList>
    </citation>
    <scope>NUCLEOTIDE SEQUENCE</scope>
    <source>
        <strain evidence="16">Bd21</strain>
    </source>
</reference>
<evidence type="ECO:0000256" key="6">
    <source>
        <dbReference type="ARBA" id="ARBA00022722"/>
    </source>
</evidence>
<proteinExistence type="inferred from homology"/>
<dbReference type="EC" id="3.1.26.5" evidence="4"/>
<evidence type="ECO:0000256" key="9">
    <source>
        <dbReference type="ARBA" id="ARBA00022801"/>
    </source>
</evidence>
<keyword evidence="5" id="KW-0819">tRNA processing</keyword>
<feature type="region of interest" description="Disordered" evidence="13">
    <location>
        <begin position="61"/>
        <end position="87"/>
    </location>
</feature>
<dbReference type="Gramene" id="PNT73660">
    <property type="protein sequence ID" value="PNT73660"/>
    <property type="gene ID" value="BRADI_2g61870v3"/>
</dbReference>
<reference evidence="17" key="3">
    <citation type="submission" date="2018-08" db="UniProtKB">
        <authorList>
            <consortium name="EnsemblPlants"/>
        </authorList>
    </citation>
    <scope>IDENTIFICATION</scope>
    <source>
        <strain evidence="17">cv. Bd21</strain>
    </source>
</reference>
<dbReference type="Gene3D" id="3.40.50.11980">
    <property type="match status" value="1"/>
</dbReference>
<keyword evidence="7" id="KW-0479">Metal-binding</keyword>
<dbReference type="STRING" id="15368.A0A2K2DHA7"/>
<dbReference type="FunCoup" id="A0A2K2DHA7">
    <property type="interactions" value="350"/>
</dbReference>
<evidence type="ECO:0000256" key="10">
    <source>
        <dbReference type="ARBA" id="ARBA00022833"/>
    </source>
</evidence>
<dbReference type="AlphaFoldDB" id="A0A2K2DHA7"/>
<keyword evidence="12" id="KW-0464">Manganese</keyword>
<keyword evidence="6" id="KW-0540">Nuclease</keyword>
<keyword evidence="8" id="KW-0677">Repeat</keyword>
<evidence type="ECO:0000313" key="16">
    <source>
        <dbReference type="EMBL" id="PNT73660.1"/>
    </source>
</evidence>
<dbReference type="Pfam" id="PF17177">
    <property type="entry name" value="PPR_long"/>
    <property type="match status" value="1"/>
</dbReference>
<evidence type="ECO:0000259" key="14">
    <source>
        <dbReference type="Pfam" id="PF16953"/>
    </source>
</evidence>
<feature type="region of interest" description="Disordered" evidence="13">
    <location>
        <begin position="565"/>
        <end position="603"/>
    </location>
</feature>
<keyword evidence="10" id="KW-0862">Zinc</keyword>
<organism evidence="16">
    <name type="scientific">Brachypodium distachyon</name>
    <name type="common">Purple false brome</name>
    <name type="synonym">Trachynia distachya</name>
    <dbReference type="NCBI Taxonomy" id="15368"/>
    <lineage>
        <taxon>Eukaryota</taxon>
        <taxon>Viridiplantae</taxon>
        <taxon>Streptophyta</taxon>
        <taxon>Embryophyta</taxon>
        <taxon>Tracheophyta</taxon>
        <taxon>Spermatophyta</taxon>
        <taxon>Magnoliopsida</taxon>
        <taxon>Liliopsida</taxon>
        <taxon>Poales</taxon>
        <taxon>Poaceae</taxon>
        <taxon>BOP clade</taxon>
        <taxon>Pooideae</taxon>
        <taxon>Stipodae</taxon>
        <taxon>Brachypodieae</taxon>
        <taxon>Brachypodium</taxon>
    </lineage>
</organism>
<dbReference type="EnsemblPlants" id="PNT73660">
    <property type="protein sequence ID" value="PNT73660"/>
    <property type="gene ID" value="BRADI_2g61870v3"/>
</dbReference>
<reference evidence="16 17" key="1">
    <citation type="journal article" date="2010" name="Nature">
        <title>Genome sequencing and analysis of the model grass Brachypodium distachyon.</title>
        <authorList>
            <consortium name="International Brachypodium Initiative"/>
        </authorList>
    </citation>
    <scope>NUCLEOTIDE SEQUENCE [LARGE SCALE GENOMIC DNA]</scope>
    <source>
        <strain evidence="16 17">Bd21</strain>
    </source>
</reference>
<evidence type="ECO:0000256" key="2">
    <source>
        <dbReference type="ARBA" id="ARBA00001946"/>
    </source>
</evidence>
<evidence type="ECO:0000256" key="8">
    <source>
        <dbReference type="ARBA" id="ARBA00022737"/>
    </source>
</evidence>
<comment type="catalytic activity">
    <reaction evidence="1">
        <text>Endonucleolytic cleavage of RNA, removing 5'-extranucleotides from tRNA precursor.</text>
        <dbReference type="EC" id="3.1.26.5"/>
    </reaction>
</comment>
<evidence type="ECO:0000256" key="11">
    <source>
        <dbReference type="ARBA" id="ARBA00022842"/>
    </source>
</evidence>
<protein>
    <recommendedName>
        <fullName evidence="4">ribonuclease P</fullName>
        <ecNumber evidence="4">3.1.26.5</ecNumber>
    </recommendedName>
</protein>
<dbReference type="InterPro" id="IPR033443">
    <property type="entry name" value="PROP1-like_PPR_dom"/>
</dbReference>
<dbReference type="ExpressionAtlas" id="A0A2K2DHA7">
    <property type="expression patterns" value="baseline"/>
</dbReference>
<evidence type="ECO:0000256" key="3">
    <source>
        <dbReference type="ARBA" id="ARBA00007626"/>
    </source>
</evidence>
<evidence type="ECO:0000256" key="1">
    <source>
        <dbReference type="ARBA" id="ARBA00000928"/>
    </source>
</evidence>
<dbReference type="InterPro" id="IPR031595">
    <property type="entry name" value="PRORP_C"/>
</dbReference>
<dbReference type="GO" id="GO:0001682">
    <property type="term" value="P:tRNA 5'-leader removal"/>
    <property type="evidence" value="ECO:0000318"/>
    <property type="project" value="GO_Central"/>
</dbReference>
<evidence type="ECO:0000256" key="5">
    <source>
        <dbReference type="ARBA" id="ARBA00022694"/>
    </source>
</evidence>
<dbReference type="FunFam" id="3.40.50.11980:FF:000002">
    <property type="entry name" value="Proteinaceous RNase P 2"/>
    <property type="match status" value="1"/>
</dbReference>
<name>A0A2K2DHA7_BRADI</name>
<feature type="domain" description="PROP1-like PPR" evidence="15">
    <location>
        <begin position="72"/>
        <end position="289"/>
    </location>
</feature>
<dbReference type="GO" id="GO:0046872">
    <property type="term" value="F:metal ion binding"/>
    <property type="evidence" value="ECO:0007669"/>
    <property type="project" value="UniProtKB-KW"/>
</dbReference>
<evidence type="ECO:0000313" key="18">
    <source>
        <dbReference type="Proteomes" id="UP000008810"/>
    </source>
</evidence>
<evidence type="ECO:0000256" key="7">
    <source>
        <dbReference type="ARBA" id="ARBA00022723"/>
    </source>
</evidence>
<comment type="similarity">
    <text evidence="3">Belongs to the PPR family. P subfamily.</text>
</comment>
<evidence type="ECO:0000256" key="4">
    <source>
        <dbReference type="ARBA" id="ARBA00012179"/>
    </source>
</evidence>
<dbReference type="Gene3D" id="1.25.40.10">
    <property type="entry name" value="Tetratricopeptide repeat domain"/>
    <property type="match status" value="1"/>
</dbReference>
<accession>A0A2K2DHA7</accession>
<dbReference type="GO" id="GO:0004526">
    <property type="term" value="F:ribonuclease P activity"/>
    <property type="evidence" value="ECO:0000318"/>
    <property type="project" value="GO_Central"/>
</dbReference>
<dbReference type="PANTHER" id="PTHR13547">
    <property type="match status" value="1"/>
</dbReference>
<dbReference type="Pfam" id="PF16953">
    <property type="entry name" value="PRORP"/>
    <property type="match status" value="1"/>
</dbReference>
<dbReference type="EMBL" id="CM000881">
    <property type="protein sequence ID" value="PNT73660.1"/>
    <property type="molecule type" value="Genomic_DNA"/>
</dbReference>
<keyword evidence="9" id="KW-0378">Hydrolase</keyword>
<dbReference type="InterPro" id="IPR011990">
    <property type="entry name" value="TPR-like_helical_dom_sf"/>
</dbReference>
<evidence type="ECO:0000259" key="15">
    <source>
        <dbReference type="Pfam" id="PF17177"/>
    </source>
</evidence>
<keyword evidence="18" id="KW-1185">Reference proteome</keyword>
<keyword evidence="11" id="KW-0460">Magnesium</keyword>
<evidence type="ECO:0000256" key="13">
    <source>
        <dbReference type="SAM" id="MobiDB-lite"/>
    </source>
</evidence>
<evidence type="ECO:0000256" key="12">
    <source>
        <dbReference type="ARBA" id="ARBA00023211"/>
    </source>
</evidence>